<gene>
    <name evidence="9" type="ORF">lacNasYZ03_01130</name>
</gene>
<evidence type="ECO:0000256" key="7">
    <source>
        <dbReference type="RuleBase" id="RU363032"/>
    </source>
</evidence>
<keyword evidence="10" id="KW-1185">Reference proteome</keyword>
<evidence type="ECO:0000313" key="10">
    <source>
        <dbReference type="Proteomes" id="UP000616547"/>
    </source>
</evidence>
<feature type="transmembrane region" description="Helical" evidence="7">
    <location>
        <begin position="67"/>
        <end position="87"/>
    </location>
</feature>
<keyword evidence="2 7" id="KW-0813">Transport</keyword>
<dbReference type="Gene3D" id="1.10.3720.10">
    <property type="entry name" value="MetI-like"/>
    <property type="match status" value="1"/>
</dbReference>
<dbReference type="EMBL" id="BOCI01000029">
    <property type="protein sequence ID" value="GHW00426.1"/>
    <property type="molecule type" value="Genomic_DNA"/>
</dbReference>
<dbReference type="CDD" id="cd06261">
    <property type="entry name" value="TM_PBP2"/>
    <property type="match status" value="1"/>
</dbReference>
<comment type="subcellular location">
    <subcellularLocation>
        <location evidence="1 7">Cell membrane</location>
        <topology evidence="1 7">Multi-pass membrane protein</topology>
    </subcellularLocation>
</comment>
<accession>A0ABQ3W4N3</accession>
<feature type="transmembrane region" description="Helical" evidence="7">
    <location>
        <begin position="107"/>
        <end position="123"/>
    </location>
</feature>
<name>A0ABQ3W4N3_9LACO</name>
<keyword evidence="5 7" id="KW-1133">Transmembrane helix</keyword>
<evidence type="ECO:0000256" key="4">
    <source>
        <dbReference type="ARBA" id="ARBA00022692"/>
    </source>
</evidence>
<evidence type="ECO:0000256" key="1">
    <source>
        <dbReference type="ARBA" id="ARBA00004651"/>
    </source>
</evidence>
<dbReference type="InterPro" id="IPR035906">
    <property type="entry name" value="MetI-like_sf"/>
</dbReference>
<feature type="transmembrane region" description="Helical" evidence="7">
    <location>
        <begin position="12"/>
        <end position="30"/>
    </location>
</feature>
<evidence type="ECO:0000259" key="8">
    <source>
        <dbReference type="PROSITE" id="PS50928"/>
    </source>
</evidence>
<dbReference type="RefSeq" id="WP_201331658.1">
    <property type="nucleotide sequence ID" value="NZ_BOCG01000105.1"/>
</dbReference>
<feature type="transmembrane region" description="Helical" evidence="7">
    <location>
        <begin position="219"/>
        <end position="235"/>
    </location>
</feature>
<protein>
    <submittedName>
        <fullName evidence="9">ABC transporter permease</fullName>
    </submittedName>
</protein>
<evidence type="ECO:0000256" key="2">
    <source>
        <dbReference type="ARBA" id="ARBA00022448"/>
    </source>
</evidence>
<dbReference type="PANTHER" id="PTHR30151">
    <property type="entry name" value="ALKANE SULFONATE ABC TRANSPORTER-RELATED, MEMBRANE SUBUNIT"/>
    <property type="match status" value="1"/>
</dbReference>
<keyword evidence="6 7" id="KW-0472">Membrane</keyword>
<dbReference type="PANTHER" id="PTHR30151:SF38">
    <property type="entry name" value="ALIPHATIC SULFONATES TRANSPORT PERMEASE PROTEIN SSUC-RELATED"/>
    <property type="match status" value="1"/>
</dbReference>
<dbReference type="Proteomes" id="UP000616547">
    <property type="component" value="Unassembled WGS sequence"/>
</dbReference>
<dbReference type="InterPro" id="IPR000515">
    <property type="entry name" value="MetI-like"/>
</dbReference>
<dbReference type="SUPFAM" id="SSF161098">
    <property type="entry name" value="MetI-like"/>
    <property type="match status" value="1"/>
</dbReference>
<evidence type="ECO:0000256" key="5">
    <source>
        <dbReference type="ARBA" id="ARBA00022989"/>
    </source>
</evidence>
<dbReference type="Pfam" id="PF00528">
    <property type="entry name" value="BPD_transp_1"/>
    <property type="match status" value="1"/>
</dbReference>
<comment type="caution">
    <text evidence="9">The sequence shown here is derived from an EMBL/GenBank/DDBJ whole genome shotgun (WGS) entry which is preliminary data.</text>
</comment>
<comment type="similarity">
    <text evidence="7">Belongs to the binding-protein-dependent transport system permease family.</text>
</comment>
<feature type="domain" description="ABC transmembrane type-1" evidence="8">
    <location>
        <begin position="59"/>
        <end position="243"/>
    </location>
</feature>
<organism evidence="9 10">
    <name type="scientific">Lactobacillus nasalidis</name>
    <dbReference type="NCBI Taxonomy" id="2797258"/>
    <lineage>
        <taxon>Bacteria</taxon>
        <taxon>Bacillati</taxon>
        <taxon>Bacillota</taxon>
        <taxon>Bacilli</taxon>
        <taxon>Lactobacillales</taxon>
        <taxon>Lactobacillaceae</taxon>
        <taxon>Lactobacillus</taxon>
    </lineage>
</organism>
<evidence type="ECO:0000256" key="3">
    <source>
        <dbReference type="ARBA" id="ARBA00022475"/>
    </source>
</evidence>
<sequence>MQEKKAFNWKKDLLPWVLPVAIICFWQISVQFKWIQSEFLPAPTAVLATAVKDWQSGTLQKNISISLYRATMGFLIGGGSGFILGICSGTSKVFRQVFDTTIQMLRTIPNMALIPLIILVMGIDEGSKITLISLACLFPMYINTYHGISSIDPDLLEMGQAYQLSKWQMFKDIIFPGALPTILIGVRYALGTMWVALIVAETVSADSGIGYMSTNAQQYMDVTTIYLCIVLYALLGELSNFIAHNFEVILLDWRNSRTTE</sequence>
<keyword evidence="3" id="KW-1003">Cell membrane</keyword>
<feature type="transmembrane region" description="Helical" evidence="7">
    <location>
        <begin position="129"/>
        <end position="148"/>
    </location>
</feature>
<proteinExistence type="inferred from homology"/>
<reference evidence="10" key="1">
    <citation type="submission" date="2021-01" db="EMBL/GenBank/DDBJ databases">
        <title>Draft genome sequence of Nasalis larvatus strain YZ03.</title>
        <authorList>
            <person name="Suzuki-Hashido N."/>
            <person name="Tsuchida S."/>
            <person name="Hayakawa T."/>
        </authorList>
    </citation>
    <scope>NUCLEOTIDE SEQUENCE [LARGE SCALE GENOMIC DNA]</scope>
    <source>
        <strain evidence="10">YZ03</strain>
    </source>
</reference>
<dbReference type="PROSITE" id="PS50928">
    <property type="entry name" value="ABC_TM1"/>
    <property type="match status" value="1"/>
</dbReference>
<keyword evidence="4 7" id="KW-0812">Transmembrane</keyword>
<feature type="transmembrane region" description="Helical" evidence="7">
    <location>
        <begin position="173"/>
        <end position="199"/>
    </location>
</feature>
<evidence type="ECO:0000256" key="6">
    <source>
        <dbReference type="ARBA" id="ARBA00023136"/>
    </source>
</evidence>
<evidence type="ECO:0000313" key="9">
    <source>
        <dbReference type="EMBL" id="GHW00426.1"/>
    </source>
</evidence>